<gene>
    <name evidence="3" type="ORF">L207DRAFT_423708</name>
</gene>
<feature type="domain" description="Acyclic terpene utilisation N-terminal" evidence="1">
    <location>
        <begin position="7"/>
        <end position="451"/>
    </location>
</feature>
<dbReference type="Pfam" id="PF23544">
    <property type="entry name" value="AtuA_ferredoxin"/>
    <property type="match status" value="1"/>
</dbReference>
<protein>
    <submittedName>
        <fullName evidence="3">DUF1446-domain-containing protein</fullName>
    </submittedName>
</protein>
<name>A0A2J6RZ36_HYAVF</name>
<keyword evidence="4" id="KW-1185">Reference proteome</keyword>
<dbReference type="AlphaFoldDB" id="A0A2J6RZ36"/>
<reference evidence="3 4" key="1">
    <citation type="submission" date="2016-04" db="EMBL/GenBank/DDBJ databases">
        <title>A degradative enzymes factory behind the ericoid mycorrhizal symbiosis.</title>
        <authorList>
            <consortium name="DOE Joint Genome Institute"/>
            <person name="Martino E."/>
            <person name="Morin E."/>
            <person name="Grelet G."/>
            <person name="Kuo A."/>
            <person name="Kohler A."/>
            <person name="Daghino S."/>
            <person name="Barry K."/>
            <person name="Choi C."/>
            <person name="Cichocki N."/>
            <person name="Clum A."/>
            <person name="Copeland A."/>
            <person name="Hainaut M."/>
            <person name="Haridas S."/>
            <person name="Labutti K."/>
            <person name="Lindquist E."/>
            <person name="Lipzen A."/>
            <person name="Khouja H.-R."/>
            <person name="Murat C."/>
            <person name="Ohm R."/>
            <person name="Olson A."/>
            <person name="Spatafora J."/>
            <person name="Veneault-Fourrey C."/>
            <person name="Henrissat B."/>
            <person name="Grigoriev I."/>
            <person name="Martin F."/>
            <person name="Perotto S."/>
        </authorList>
    </citation>
    <scope>NUCLEOTIDE SEQUENCE [LARGE SCALE GENOMIC DNA]</scope>
    <source>
        <strain evidence="3 4">F</strain>
    </source>
</reference>
<dbReference type="InterPro" id="IPR056362">
    <property type="entry name" value="AtuA-like_ferredoxin_dom"/>
</dbReference>
<dbReference type="Proteomes" id="UP000235786">
    <property type="component" value="Unassembled WGS sequence"/>
</dbReference>
<dbReference type="Pfam" id="PF07287">
    <property type="entry name" value="AtuA"/>
    <property type="match status" value="1"/>
</dbReference>
<dbReference type="PANTHER" id="PTHR47585">
    <property type="match status" value="1"/>
</dbReference>
<accession>A0A2J6RZ36</accession>
<dbReference type="EMBL" id="KZ613942">
    <property type="protein sequence ID" value="PMD43769.1"/>
    <property type="molecule type" value="Genomic_DNA"/>
</dbReference>
<evidence type="ECO:0000259" key="2">
    <source>
        <dbReference type="Pfam" id="PF23544"/>
    </source>
</evidence>
<feature type="domain" description="AtuA-like ferredoxin-fold" evidence="2">
    <location>
        <begin position="494"/>
        <end position="594"/>
    </location>
</feature>
<organism evidence="3 4">
    <name type="scientific">Hyaloscypha variabilis (strain UAMH 11265 / GT02V1 / F)</name>
    <name type="common">Meliniomyces variabilis</name>
    <dbReference type="NCBI Taxonomy" id="1149755"/>
    <lineage>
        <taxon>Eukaryota</taxon>
        <taxon>Fungi</taxon>
        <taxon>Dikarya</taxon>
        <taxon>Ascomycota</taxon>
        <taxon>Pezizomycotina</taxon>
        <taxon>Leotiomycetes</taxon>
        <taxon>Helotiales</taxon>
        <taxon>Hyaloscyphaceae</taxon>
        <taxon>Hyaloscypha</taxon>
        <taxon>Hyaloscypha variabilis</taxon>
    </lineage>
</organism>
<dbReference type="InterPro" id="IPR010839">
    <property type="entry name" value="AtuA_N"/>
</dbReference>
<dbReference type="OrthoDB" id="10265871at2759"/>
<sequence>MPSRRNIRIGNVSGATGDHWNAMQRMVRDGNVDVITGDWLSEMNIAWNAIVKKDDPELGYEVGFLQQLEDCIDDIVSKGIKVVTNAGALNTPGLTRKVEELCKERGHEKVIVASVLGDDISNLISQPGMSKLLKFPHLDHVEQSLDTWNLASEIECGVAYLGARGIIAALEAGADIVICGRVTDASPVIGAASWWYGWKEDSFDELAGALVAGHLIECGPYVTGANFSGFKEFLPDLVDLGFGIAEILPTGECFITKPEKGHGVVNKFNVTAQLLYELQGEMYLNPDVVADISKVKIQNTTQPNRVMVTCIKGLPPPSTTKAMIAARGGFQCETTFYINGLDIAEKAEMMKNQLEHMFKDSNFSKLSIELYGTPVVNPTSQQAGTVFLRIFAQARTKEDISASKFRDIVYALRMQSYPGYHMNLDFRTMDPKPFMEIFPATIPLSVIRHEALVKQKSVDVSVPTKTADYPVTRLSYETSKKLDLEIFGPVESAPLGSIVHARSGDKANNSNIGFFVRHEDEYPWLQNFLTVERLKRLFGDDWVKGDASRRVERCEFPNILAVHFRVLDFLDGGIASSARVDGLGKGIGEFLRSRVVDVPTKFLGRGWI</sequence>
<proteinExistence type="predicted"/>
<evidence type="ECO:0000313" key="3">
    <source>
        <dbReference type="EMBL" id="PMD43769.1"/>
    </source>
</evidence>
<dbReference type="PANTHER" id="PTHR47585:SF1">
    <property type="entry name" value="DUF1446 DOMAIN-CONTAINING PROTEIN"/>
    <property type="match status" value="1"/>
</dbReference>
<evidence type="ECO:0000259" key="1">
    <source>
        <dbReference type="Pfam" id="PF07287"/>
    </source>
</evidence>
<evidence type="ECO:0000313" key="4">
    <source>
        <dbReference type="Proteomes" id="UP000235786"/>
    </source>
</evidence>